<dbReference type="PANTHER" id="PTHR30204:SF90">
    <property type="entry name" value="HTH-TYPE TRANSCRIPTIONAL ACTIVATOR MTA"/>
    <property type="match status" value="1"/>
</dbReference>
<keyword evidence="1" id="KW-0238">DNA-binding</keyword>
<dbReference type="InterPro" id="IPR009061">
    <property type="entry name" value="DNA-bd_dom_put_sf"/>
</dbReference>
<sequence>MRTLHHFHQIGLLCPAERSAAGHRLYTGDDVRRLYRILALRELRLSLGQIAKVLEGDSGDLRTVIVRQLDQVEHQMALHRALQRRLQSLANTLREAREPSIDQLIHAMEAAMQAKNFTAEQFARLRQLHEEVGDDGVARWRQRMGELAGRVASHAERATDPADPEVQELAREWSKTVREMTGADTSVLSALYAKIDRQGPEAATKGLVTGPAWDYLKRAFAVGFDGA</sequence>
<evidence type="ECO:0000313" key="3">
    <source>
        <dbReference type="EMBL" id="GII58090.1"/>
    </source>
</evidence>
<dbReference type="CDD" id="cd01106">
    <property type="entry name" value="HTH_TipAL-Mta"/>
    <property type="match status" value="1"/>
</dbReference>
<dbReference type="PROSITE" id="PS50937">
    <property type="entry name" value="HTH_MERR_2"/>
    <property type="match status" value="1"/>
</dbReference>
<dbReference type="GO" id="GO:0003700">
    <property type="term" value="F:DNA-binding transcription factor activity"/>
    <property type="evidence" value="ECO:0007669"/>
    <property type="project" value="InterPro"/>
</dbReference>
<name>A0A8J3XZN3_9ACTN</name>
<proteinExistence type="predicted"/>
<evidence type="ECO:0000313" key="4">
    <source>
        <dbReference type="Proteomes" id="UP000605992"/>
    </source>
</evidence>
<gene>
    <name evidence="3" type="ORF">Pth03_64790</name>
</gene>
<dbReference type="GO" id="GO:0003677">
    <property type="term" value="F:DNA binding"/>
    <property type="evidence" value="ECO:0007669"/>
    <property type="project" value="UniProtKB-KW"/>
</dbReference>
<comment type="caution">
    <text evidence="3">The sequence shown here is derived from an EMBL/GenBank/DDBJ whole genome shotgun (WGS) entry which is preliminary data.</text>
</comment>
<dbReference type="SMART" id="SM00422">
    <property type="entry name" value="HTH_MERR"/>
    <property type="match status" value="1"/>
</dbReference>
<dbReference type="InterPro" id="IPR047057">
    <property type="entry name" value="MerR_fam"/>
</dbReference>
<dbReference type="Gene3D" id="1.10.1660.10">
    <property type="match status" value="1"/>
</dbReference>
<dbReference type="InterPro" id="IPR012925">
    <property type="entry name" value="TipAS_dom"/>
</dbReference>
<protein>
    <submittedName>
        <fullName evidence="3">MerR family transcriptional regulator</fullName>
    </submittedName>
</protein>
<dbReference type="Proteomes" id="UP000605992">
    <property type="component" value="Unassembled WGS sequence"/>
</dbReference>
<dbReference type="AlphaFoldDB" id="A0A8J3XZN3"/>
<evidence type="ECO:0000256" key="1">
    <source>
        <dbReference type="ARBA" id="ARBA00023125"/>
    </source>
</evidence>
<dbReference type="Pfam" id="PF13411">
    <property type="entry name" value="MerR_1"/>
    <property type="match status" value="1"/>
</dbReference>
<organism evidence="3 4">
    <name type="scientific">Planotetraspora thailandica</name>
    <dbReference type="NCBI Taxonomy" id="487172"/>
    <lineage>
        <taxon>Bacteria</taxon>
        <taxon>Bacillati</taxon>
        <taxon>Actinomycetota</taxon>
        <taxon>Actinomycetes</taxon>
        <taxon>Streptosporangiales</taxon>
        <taxon>Streptosporangiaceae</taxon>
        <taxon>Planotetraspora</taxon>
    </lineage>
</organism>
<keyword evidence="4" id="KW-1185">Reference proteome</keyword>
<accession>A0A8J3XZN3</accession>
<reference evidence="3" key="1">
    <citation type="submission" date="2021-01" db="EMBL/GenBank/DDBJ databases">
        <title>Whole genome shotgun sequence of Planotetraspora thailandica NBRC 104271.</title>
        <authorList>
            <person name="Komaki H."/>
            <person name="Tamura T."/>
        </authorList>
    </citation>
    <scope>NUCLEOTIDE SEQUENCE</scope>
    <source>
        <strain evidence="3">NBRC 104271</strain>
    </source>
</reference>
<dbReference type="PANTHER" id="PTHR30204">
    <property type="entry name" value="REDOX-CYCLING DRUG-SENSING TRANSCRIPTIONAL ACTIVATOR SOXR"/>
    <property type="match status" value="1"/>
</dbReference>
<dbReference type="InterPro" id="IPR000551">
    <property type="entry name" value="MerR-type_HTH_dom"/>
</dbReference>
<dbReference type="Pfam" id="PF07739">
    <property type="entry name" value="TipAS"/>
    <property type="match status" value="1"/>
</dbReference>
<dbReference type="SUPFAM" id="SSF46955">
    <property type="entry name" value="Putative DNA-binding domain"/>
    <property type="match status" value="1"/>
</dbReference>
<feature type="domain" description="HTH merR-type" evidence="2">
    <location>
        <begin position="1"/>
        <end position="56"/>
    </location>
</feature>
<evidence type="ECO:0000259" key="2">
    <source>
        <dbReference type="PROSITE" id="PS50937"/>
    </source>
</evidence>
<dbReference type="EMBL" id="BOOR01000060">
    <property type="protein sequence ID" value="GII58090.1"/>
    <property type="molecule type" value="Genomic_DNA"/>
</dbReference>